<evidence type="ECO:0000313" key="1">
    <source>
        <dbReference type="EMBL" id="CQD22569.1"/>
    </source>
</evidence>
<name>A0A0E4CQW6_MYCLN</name>
<accession>A0A0E4CQW6</accession>
<protein>
    <submittedName>
        <fullName evidence="1">Uncharacterized protein</fullName>
    </submittedName>
</protein>
<dbReference type="AlphaFoldDB" id="A0A0E4CQW6"/>
<organism evidence="1 2">
    <name type="scientific">Mycobacterium lentiflavum</name>
    <dbReference type="NCBI Taxonomy" id="141349"/>
    <lineage>
        <taxon>Bacteria</taxon>
        <taxon>Bacillati</taxon>
        <taxon>Actinomycetota</taxon>
        <taxon>Actinomycetes</taxon>
        <taxon>Mycobacteriales</taxon>
        <taxon>Mycobacteriaceae</taxon>
        <taxon>Mycobacterium</taxon>
        <taxon>Mycobacterium simiae complex</taxon>
    </lineage>
</organism>
<dbReference type="Proteomes" id="UP000199251">
    <property type="component" value="Unassembled WGS sequence"/>
</dbReference>
<evidence type="ECO:0000313" key="2">
    <source>
        <dbReference type="Proteomes" id="UP000199251"/>
    </source>
</evidence>
<dbReference type="EMBL" id="CTEE01000001">
    <property type="protein sequence ID" value="CQD22569.1"/>
    <property type="molecule type" value="Genomic_DNA"/>
</dbReference>
<gene>
    <name evidence="1" type="ORF">BN1232_05667</name>
</gene>
<proteinExistence type="predicted"/>
<sequence>MPGIRRNADALEQVGLPDSVLCNIYAGNAAKVVARLDI</sequence>
<reference evidence="1 2" key="1">
    <citation type="submission" date="2015-03" db="EMBL/GenBank/DDBJ databases">
        <authorList>
            <person name="Urmite Genomes"/>
        </authorList>
    </citation>
    <scope>NUCLEOTIDE SEQUENCE [LARGE SCALE GENOMIC DNA]</scope>
    <source>
        <strain evidence="1 2">CSUR P1491</strain>
    </source>
</reference>